<evidence type="ECO:0000313" key="2">
    <source>
        <dbReference type="Proteomes" id="UP001151582"/>
    </source>
</evidence>
<dbReference type="Proteomes" id="UP001151582">
    <property type="component" value="Unassembled WGS sequence"/>
</dbReference>
<name>A0A9W8AYH2_9FUNG</name>
<keyword evidence="2" id="KW-1185">Reference proteome</keyword>
<dbReference type="AlphaFoldDB" id="A0A9W8AYH2"/>
<organism evidence="1 2">
    <name type="scientific">Dimargaris verticillata</name>
    <dbReference type="NCBI Taxonomy" id="2761393"/>
    <lineage>
        <taxon>Eukaryota</taxon>
        <taxon>Fungi</taxon>
        <taxon>Fungi incertae sedis</taxon>
        <taxon>Zoopagomycota</taxon>
        <taxon>Kickxellomycotina</taxon>
        <taxon>Dimargaritomycetes</taxon>
        <taxon>Dimargaritales</taxon>
        <taxon>Dimargaritaceae</taxon>
        <taxon>Dimargaris</taxon>
    </lineage>
</organism>
<dbReference type="EMBL" id="JANBQB010001322">
    <property type="protein sequence ID" value="KAJ1971579.1"/>
    <property type="molecule type" value="Genomic_DNA"/>
</dbReference>
<feature type="non-terminal residue" evidence="1">
    <location>
        <position position="99"/>
    </location>
</feature>
<comment type="caution">
    <text evidence="1">The sequence shown here is derived from an EMBL/GenBank/DDBJ whole genome shotgun (WGS) entry which is preliminary data.</text>
</comment>
<sequence>NTVVVEAHQLLGQTRPSNPNAALRAGDIHIELCRAQALNMCAGALKAFLDDQCRNEATAHQGFKKLFEPTVRAVRKSVKAVEPTEVVRQGTRLLQPTME</sequence>
<proteinExistence type="predicted"/>
<reference evidence="1" key="1">
    <citation type="submission" date="2022-07" db="EMBL/GenBank/DDBJ databases">
        <title>Phylogenomic reconstructions and comparative analyses of Kickxellomycotina fungi.</title>
        <authorList>
            <person name="Reynolds N.K."/>
            <person name="Stajich J.E."/>
            <person name="Barry K."/>
            <person name="Grigoriev I.V."/>
            <person name="Crous P."/>
            <person name="Smith M.E."/>
        </authorList>
    </citation>
    <scope>NUCLEOTIDE SEQUENCE</scope>
    <source>
        <strain evidence="1">RSA 567</strain>
    </source>
</reference>
<feature type="non-terminal residue" evidence="1">
    <location>
        <position position="1"/>
    </location>
</feature>
<protein>
    <submittedName>
        <fullName evidence="1">Uncharacterized protein</fullName>
    </submittedName>
</protein>
<evidence type="ECO:0000313" key="1">
    <source>
        <dbReference type="EMBL" id="KAJ1971579.1"/>
    </source>
</evidence>
<gene>
    <name evidence="1" type="ORF">H4R34_005696</name>
</gene>
<accession>A0A9W8AYH2</accession>